<dbReference type="EMBL" id="CABFNO020001467">
    <property type="protein sequence ID" value="CAG9989789.1"/>
    <property type="molecule type" value="Genomic_DNA"/>
</dbReference>
<gene>
    <name evidence="3" type="ORF">CBYS24578_00005436</name>
</gene>
<reference evidence="3 4" key="2">
    <citation type="submission" date="2021-10" db="EMBL/GenBank/DDBJ databases">
        <authorList>
            <person name="Piombo E."/>
        </authorList>
    </citation>
    <scope>NUCLEOTIDE SEQUENCE [LARGE SCALE GENOMIC DNA]</scope>
</reference>
<proteinExistence type="predicted"/>
<feature type="coiled-coil region" evidence="1">
    <location>
        <begin position="145"/>
        <end position="172"/>
    </location>
</feature>
<feature type="compositionally biased region" description="Polar residues" evidence="2">
    <location>
        <begin position="71"/>
        <end position="85"/>
    </location>
</feature>
<evidence type="ECO:0000313" key="3">
    <source>
        <dbReference type="EMBL" id="CAG9989789.1"/>
    </source>
</evidence>
<feature type="region of interest" description="Disordered" evidence="2">
    <location>
        <begin position="46"/>
        <end position="86"/>
    </location>
</feature>
<dbReference type="AlphaFoldDB" id="A0A9N9Y5H4"/>
<feature type="region of interest" description="Disordered" evidence="2">
    <location>
        <begin position="1"/>
        <end position="22"/>
    </location>
</feature>
<sequence length="371" mass="41476">MPGGTVRPRTNADKDRESGLGIRTCNETNNLMYMSTSFGIDSYYPPAVNQPSNSEESLHSLDAAPEPPRDSTPNHNSSRESSYYTAYSPETVLNNALRELEPVFERHDSKAAASTRMSTPELPANLLQPIDKEEKSARHEDIEFHQAVKNQLNAMKSDITRLAEELSAHKRSAAVQRADIRTDIRSTKIEQTNSATDLHSLLSKITEKVSKLENLTAEAGHGRNNSTVGSSIQASTDPNGISDHSNEQSSKTGDTPTGTITEIQQQIAALQYMDRDIDLKLKKIQQSLSTIQACFEGRLLEKEKDVNYPKRKHIIDTLDIDKLKRRLPTQNRINTILIDTIISMEQKLGQSSSQTAQLQALNYQLNLRYEE</sequence>
<feature type="region of interest" description="Disordered" evidence="2">
    <location>
        <begin position="217"/>
        <end position="258"/>
    </location>
</feature>
<keyword evidence="1" id="KW-0175">Coiled coil</keyword>
<dbReference type="OrthoDB" id="10404590at2759"/>
<evidence type="ECO:0000313" key="4">
    <source>
        <dbReference type="Proteomes" id="UP000754883"/>
    </source>
</evidence>
<protein>
    <submittedName>
        <fullName evidence="3">Uncharacterized protein</fullName>
    </submittedName>
</protein>
<evidence type="ECO:0000256" key="1">
    <source>
        <dbReference type="SAM" id="Coils"/>
    </source>
</evidence>
<feature type="compositionally biased region" description="Polar residues" evidence="2">
    <location>
        <begin position="223"/>
        <end position="258"/>
    </location>
</feature>
<accession>A0A9N9Y5H4</accession>
<name>A0A9N9Y5H4_9HYPO</name>
<evidence type="ECO:0000256" key="2">
    <source>
        <dbReference type="SAM" id="MobiDB-lite"/>
    </source>
</evidence>
<reference evidence="4" key="1">
    <citation type="submission" date="2019-06" db="EMBL/GenBank/DDBJ databases">
        <authorList>
            <person name="Broberg M."/>
        </authorList>
    </citation>
    <scope>NUCLEOTIDE SEQUENCE [LARGE SCALE GENOMIC DNA]</scope>
</reference>
<organism evidence="3 4">
    <name type="scientific">Clonostachys byssicola</name>
    <dbReference type="NCBI Taxonomy" id="160290"/>
    <lineage>
        <taxon>Eukaryota</taxon>
        <taxon>Fungi</taxon>
        <taxon>Dikarya</taxon>
        <taxon>Ascomycota</taxon>
        <taxon>Pezizomycotina</taxon>
        <taxon>Sordariomycetes</taxon>
        <taxon>Hypocreomycetidae</taxon>
        <taxon>Hypocreales</taxon>
        <taxon>Bionectriaceae</taxon>
        <taxon>Clonostachys</taxon>
    </lineage>
</organism>
<keyword evidence="4" id="KW-1185">Reference proteome</keyword>
<comment type="caution">
    <text evidence="3">The sequence shown here is derived from an EMBL/GenBank/DDBJ whole genome shotgun (WGS) entry which is preliminary data.</text>
</comment>
<dbReference type="Proteomes" id="UP000754883">
    <property type="component" value="Unassembled WGS sequence"/>
</dbReference>